<sequence>MAKAKNKRKQTRSPVYLGLPDEASNAQQGNDVYSTAIGGVPTWLNPDCPPPKTAAECDHCGRAMPLLLQNYAPFETSAYDRVLYIWGCNSQQCMGQPGSFKALRSHCYNREYAEKLQRIPAKPAATPAIPAQPKSAVANPAFALGDLWGTGFKKPVTIAPSTPALTTPSAVPLTDTPVDQLTGGLARVGVSDNLVIVPSDSDSDASEDDDDNDEEAGYLRHASQVSSNAKIQVRTASGTPVPLSNPTYASTSATLDTALRSRSNAINSGVSQNDALVASSHLPGLYLYATEEVLENPVPSPSTHDLPSDLSRYAVEMREAASLASALTQGDTTSQATSYSRKGARRAEAAGNGSDSGGAGGESWAGEQYERDALPSGMDRGLQRFTERVSEWPDQCLRYDLGGVPLLYSQRDVVARTLLTCTVPVASPMGWAPIPRYQTVTAAGVPPCPYCQAPRVFECQLMPNTLLMLHTEKHAEKVKGGGSLAAIKMKAATTVSKAHGDGATGPVLPAELPGGFDTHGMEWGTVIVYVCGRDCHGGVGADITTDAYYQECVYVQLETM</sequence>
<dbReference type="AlphaFoldDB" id="A0A9W8A821"/>
<dbReference type="PANTHER" id="PTHR47524:SF1">
    <property type="entry name" value="20S RRNA ACCUMULATION PROTEIN 4"/>
    <property type="match status" value="1"/>
</dbReference>
<gene>
    <name evidence="3" type="ORF">IWQ60_004616</name>
</gene>
<dbReference type="OrthoDB" id="443682at2759"/>
<dbReference type="GO" id="GO:0030490">
    <property type="term" value="P:maturation of SSU-rRNA"/>
    <property type="evidence" value="ECO:0007669"/>
    <property type="project" value="TreeGrafter"/>
</dbReference>
<evidence type="ECO:0000259" key="2">
    <source>
        <dbReference type="Pfam" id="PF04194"/>
    </source>
</evidence>
<feature type="region of interest" description="Disordered" evidence="1">
    <location>
        <begin position="1"/>
        <end position="23"/>
    </location>
</feature>
<feature type="region of interest" description="Disordered" evidence="1">
    <location>
        <begin position="324"/>
        <end position="364"/>
    </location>
</feature>
<feature type="compositionally biased region" description="Polar residues" evidence="1">
    <location>
        <begin position="325"/>
        <end position="340"/>
    </location>
</feature>
<dbReference type="Proteomes" id="UP001150569">
    <property type="component" value="Unassembled WGS sequence"/>
</dbReference>
<feature type="compositionally biased region" description="Basic residues" evidence="1">
    <location>
        <begin position="1"/>
        <end position="11"/>
    </location>
</feature>
<dbReference type="GO" id="GO:0005737">
    <property type="term" value="C:cytoplasm"/>
    <property type="evidence" value="ECO:0007669"/>
    <property type="project" value="InterPro"/>
</dbReference>
<reference evidence="3" key="1">
    <citation type="submission" date="2022-07" db="EMBL/GenBank/DDBJ databases">
        <title>Phylogenomic reconstructions and comparative analyses of Kickxellomycotina fungi.</title>
        <authorList>
            <person name="Reynolds N.K."/>
            <person name="Stajich J.E."/>
            <person name="Barry K."/>
            <person name="Grigoriev I.V."/>
            <person name="Crous P."/>
            <person name="Smith M.E."/>
        </authorList>
    </citation>
    <scope>NUCLEOTIDE SEQUENCE</scope>
    <source>
        <strain evidence="3">RSA 861</strain>
    </source>
</reference>
<accession>A0A9W8A821</accession>
<evidence type="ECO:0000313" key="3">
    <source>
        <dbReference type="EMBL" id="KAJ1925353.1"/>
    </source>
</evidence>
<feature type="compositionally biased region" description="Acidic residues" evidence="1">
    <location>
        <begin position="201"/>
        <end position="215"/>
    </location>
</feature>
<evidence type="ECO:0000313" key="4">
    <source>
        <dbReference type="Proteomes" id="UP001150569"/>
    </source>
</evidence>
<feature type="region of interest" description="Disordered" evidence="1">
    <location>
        <begin position="196"/>
        <end position="215"/>
    </location>
</feature>
<comment type="caution">
    <text evidence="3">The sequence shown here is derived from an EMBL/GenBank/DDBJ whole genome shotgun (WGS) entry which is preliminary data.</text>
</comment>
<dbReference type="PANTHER" id="PTHR47524">
    <property type="entry name" value="20S RRNA ACCUMULATION PROTEIN 4"/>
    <property type="match status" value="1"/>
</dbReference>
<feature type="domain" description="Programmed cell death protein 2 C-terminal" evidence="2">
    <location>
        <begin position="380"/>
        <end position="556"/>
    </location>
</feature>
<protein>
    <recommendedName>
        <fullName evidence="2">Programmed cell death protein 2 C-terminal domain-containing protein</fullName>
    </recommendedName>
</protein>
<dbReference type="EMBL" id="JANBPT010000227">
    <property type="protein sequence ID" value="KAJ1925353.1"/>
    <property type="molecule type" value="Genomic_DNA"/>
</dbReference>
<proteinExistence type="predicted"/>
<feature type="compositionally biased region" description="Gly residues" evidence="1">
    <location>
        <begin position="354"/>
        <end position="363"/>
    </location>
</feature>
<evidence type="ECO:0000256" key="1">
    <source>
        <dbReference type="SAM" id="MobiDB-lite"/>
    </source>
</evidence>
<keyword evidence="4" id="KW-1185">Reference proteome</keyword>
<dbReference type="InterPro" id="IPR007320">
    <property type="entry name" value="PDCD2_C"/>
</dbReference>
<organism evidence="3 4">
    <name type="scientific">Tieghemiomyces parasiticus</name>
    <dbReference type="NCBI Taxonomy" id="78921"/>
    <lineage>
        <taxon>Eukaryota</taxon>
        <taxon>Fungi</taxon>
        <taxon>Fungi incertae sedis</taxon>
        <taxon>Zoopagomycota</taxon>
        <taxon>Kickxellomycotina</taxon>
        <taxon>Dimargaritomycetes</taxon>
        <taxon>Dimargaritales</taxon>
        <taxon>Dimargaritaceae</taxon>
        <taxon>Tieghemiomyces</taxon>
    </lineage>
</organism>
<dbReference type="Pfam" id="PF04194">
    <property type="entry name" value="PDCD2_C"/>
    <property type="match status" value="1"/>
</dbReference>
<name>A0A9W8A821_9FUNG</name>